<comment type="similarity">
    <text evidence="1 3">Belongs to the short-chain dehydrogenases/reductases (SDR) family.</text>
</comment>
<dbReference type="Gene3D" id="3.40.50.720">
    <property type="entry name" value="NAD(P)-binding Rossmann-like Domain"/>
    <property type="match status" value="1"/>
</dbReference>
<dbReference type="PANTHER" id="PTHR24320:SF148">
    <property type="entry name" value="NAD(P)-BINDING ROSSMANN-FOLD SUPERFAMILY PROTEIN"/>
    <property type="match status" value="1"/>
</dbReference>
<evidence type="ECO:0000256" key="3">
    <source>
        <dbReference type="RuleBase" id="RU000363"/>
    </source>
</evidence>
<accession>A0A1Z4KEP5</accession>
<dbReference type="PRINTS" id="PR00081">
    <property type="entry name" value="GDHRDH"/>
</dbReference>
<name>A0A1Z4KEP5_ANAVA</name>
<dbReference type="PRINTS" id="PR00080">
    <property type="entry name" value="SDRFAMILY"/>
</dbReference>
<dbReference type="SUPFAM" id="SSF51735">
    <property type="entry name" value="NAD(P)-binding Rossmann-fold domains"/>
    <property type="match status" value="1"/>
</dbReference>
<dbReference type="CDD" id="cd05327">
    <property type="entry name" value="retinol-DH_like_SDR_c_like"/>
    <property type="match status" value="1"/>
</dbReference>
<dbReference type="Proteomes" id="UP000217507">
    <property type="component" value="Chromosome"/>
</dbReference>
<evidence type="ECO:0000313" key="5">
    <source>
        <dbReference type="Proteomes" id="UP000217507"/>
    </source>
</evidence>
<dbReference type="NCBIfam" id="NF004846">
    <property type="entry name" value="PRK06197.1"/>
    <property type="match status" value="1"/>
</dbReference>
<protein>
    <submittedName>
        <fullName evidence="4">Putative oxidoreductase</fullName>
    </submittedName>
</protein>
<dbReference type="PANTHER" id="PTHR24320">
    <property type="entry name" value="RETINOL DEHYDROGENASE"/>
    <property type="match status" value="1"/>
</dbReference>
<evidence type="ECO:0000313" key="4">
    <source>
        <dbReference type="EMBL" id="BAY67343.1"/>
    </source>
</evidence>
<dbReference type="Pfam" id="PF00106">
    <property type="entry name" value="adh_short"/>
    <property type="match status" value="1"/>
</dbReference>
<evidence type="ECO:0000256" key="1">
    <source>
        <dbReference type="ARBA" id="ARBA00006484"/>
    </source>
</evidence>
<dbReference type="GO" id="GO:0016491">
    <property type="term" value="F:oxidoreductase activity"/>
    <property type="evidence" value="ECO:0007669"/>
    <property type="project" value="UniProtKB-KW"/>
</dbReference>
<sequence length="311" mass="34367">MKNEKWNAENIPPQKGRLAIVTGSSSGIGYETARVLANKQASVIIAVRNLDKGNKALAKILQQNKDADVKLMELDLANLASVKNFAENFRKNYLRLDLLINNAGVMIPPYSKTTDGFELQFGTNHLGHFALTGQLLEFLISTEGSRIVNVSSGAHNMGKIDFDDLNWEQRSYAKWKAYGDSKLANLYFTYELDRKLKDNGIDTLVTASHPGWTATELQRTAGGIVKYLNGIVAQDITMGALPTLRAAIEAGLKGAEYFGPNGFMEMRGYPIKVESNELSKDQALAKKLWVVSEKLTDVKFEFNKKAQSAGK</sequence>
<keyword evidence="2" id="KW-0560">Oxidoreductase</keyword>
<evidence type="ECO:0000256" key="2">
    <source>
        <dbReference type="ARBA" id="ARBA00023002"/>
    </source>
</evidence>
<reference evidence="4 5" key="1">
    <citation type="submission" date="2017-06" db="EMBL/GenBank/DDBJ databases">
        <title>Genome sequencing of cyanobaciteial culture collection at National Institute for Environmental Studies (NIES).</title>
        <authorList>
            <person name="Hirose Y."/>
            <person name="Shimura Y."/>
            <person name="Fujisawa T."/>
            <person name="Nakamura Y."/>
            <person name="Kawachi M."/>
        </authorList>
    </citation>
    <scope>NUCLEOTIDE SEQUENCE [LARGE SCALE GENOMIC DNA]</scope>
    <source>
        <strain evidence="4 5">NIES-23</strain>
    </source>
</reference>
<organism evidence="4 5">
    <name type="scientific">Trichormus variabilis NIES-23</name>
    <dbReference type="NCBI Taxonomy" id="1973479"/>
    <lineage>
        <taxon>Bacteria</taxon>
        <taxon>Bacillati</taxon>
        <taxon>Cyanobacteriota</taxon>
        <taxon>Cyanophyceae</taxon>
        <taxon>Nostocales</taxon>
        <taxon>Nostocaceae</taxon>
        <taxon>Trichormus</taxon>
    </lineage>
</organism>
<gene>
    <name evidence="4" type="ORF">NIES23_01160</name>
</gene>
<proteinExistence type="inferred from homology"/>
<dbReference type="InterPro" id="IPR036291">
    <property type="entry name" value="NAD(P)-bd_dom_sf"/>
</dbReference>
<dbReference type="InterPro" id="IPR002347">
    <property type="entry name" value="SDR_fam"/>
</dbReference>
<dbReference type="AlphaFoldDB" id="A0A1Z4KEP5"/>
<dbReference type="EMBL" id="AP018216">
    <property type="protein sequence ID" value="BAY67343.1"/>
    <property type="molecule type" value="Genomic_DNA"/>
</dbReference>